<dbReference type="CDD" id="cd03467">
    <property type="entry name" value="Rieske"/>
    <property type="match status" value="1"/>
</dbReference>
<evidence type="ECO:0000256" key="4">
    <source>
        <dbReference type="ARBA" id="ARBA00023014"/>
    </source>
</evidence>
<dbReference type="InterPro" id="IPR017941">
    <property type="entry name" value="Rieske_2Fe-2S"/>
</dbReference>
<dbReference type="PANTHER" id="PTHR40261:SF1">
    <property type="entry name" value="RIESKE DOMAIN-CONTAINING PROTEIN"/>
    <property type="match status" value="1"/>
</dbReference>
<dbReference type="PROSITE" id="PS51296">
    <property type="entry name" value="RIESKE"/>
    <property type="match status" value="1"/>
</dbReference>
<dbReference type="RefSeq" id="WP_283172598.1">
    <property type="nucleotide sequence ID" value="NZ_JAPNOA010000016.1"/>
</dbReference>
<dbReference type="PANTHER" id="PTHR40261">
    <property type="match status" value="1"/>
</dbReference>
<proteinExistence type="predicted"/>
<organism evidence="6 7">
    <name type="scientific">Parathalassolituus penaei</name>
    <dbReference type="NCBI Taxonomy" id="2997323"/>
    <lineage>
        <taxon>Bacteria</taxon>
        <taxon>Pseudomonadati</taxon>
        <taxon>Pseudomonadota</taxon>
        <taxon>Gammaproteobacteria</taxon>
        <taxon>Oceanospirillales</taxon>
        <taxon>Oceanospirillaceae</taxon>
        <taxon>Parathalassolituus</taxon>
    </lineage>
</organism>
<dbReference type="EMBL" id="JAPNOA010000016">
    <property type="protein sequence ID" value="MCY0964381.1"/>
    <property type="molecule type" value="Genomic_DNA"/>
</dbReference>
<evidence type="ECO:0000256" key="2">
    <source>
        <dbReference type="ARBA" id="ARBA00022723"/>
    </source>
</evidence>
<evidence type="ECO:0000313" key="6">
    <source>
        <dbReference type="EMBL" id="MCY0964381.1"/>
    </source>
</evidence>
<keyword evidence="3" id="KW-0408">Iron</keyword>
<keyword evidence="7" id="KW-1185">Reference proteome</keyword>
<evidence type="ECO:0000259" key="5">
    <source>
        <dbReference type="PROSITE" id="PS51296"/>
    </source>
</evidence>
<dbReference type="AlphaFoldDB" id="A0A9X3EHK6"/>
<sequence length="115" mass="12593">MTDHWIALFPLTELPADSSKGFDLEINDKKLELVLVHKEGKVVAYHNSCPHLGIRLEWQPDQFLDADGYFIQCSTHAALFTIHDGYCISGPCSGRSLKAVAVEIRDGVIGILAGG</sequence>
<dbReference type="Pfam" id="PF00355">
    <property type="entry name" value="Rieske"/>
    <property type="match status" value="1"/>
</dbReference>
<dbReference type="SUPFAM" id="SSF50022">
    <property type="entry name" value="ISP domain"/>
    <property type="match status" value="1"/>
</dbReference>
<evidence type="ECO:0000313" key="7">
    <source>
        <dbReference type="Proteomes" id="UP001150830"/>
    </source>
</evidence>
<accession>A0A9X3EHK6</accession>
<gene>
    <name evidence="6" type="ORF">OUO13_04215</name>
</gene>
<evidence type="ECO:0000256" key="1">
    <source>
        <dbReference type="ARBA" id="ARBA00022714"/>
    </source>
</evidence>
<dbReference type="Proteomes" id="UP001150830">
    <property type="component" value="Unassembled WGS sequence"/>
</dbReference>
<comment type="caution">
    <text evidence="6">The sequence shown here is derived from an EMBL/GenBank/DDBJ whole genome shotgun (WGS) entry which is preliminary data.</text>
</comment>
<reference evidence="6" key="1">
    <citation type="submission" date="2022-11" db="EMBL/GenBank/DDBJ databases">
        <title>Parathalassolutuus dongxingensis gen. nov., sp. nov., a novel member of family Oceanospirillaceae isolated from a coastal shrimp pond in Guangxi, China.</title>
        <authorList>
            <person name="Chen H."/>
        </authorList>
    </citation>
    <scope>NUCLEOTIDE SEQUENCE</scope>
    <source>
        <strain evidence="6">G-43</strain>
    </source>
</reference>
<keyword evidence="1" id="KW-0001">2Fe-2S</keyword>
<keyword evidence="2" id="KW-0479">Metal-binding</keyword>
<dbReference type="GO" id="GO:0046872">
    <property type="term" value="F:metal ion binding"/>
    <property type="evidence" value="ECO:0007669"/>
    <property type="project" value="UniProtKB-KW"/>
</dbReference>
<dbReference type="GO" id="GO:0051537">
    <property type="term" value="F:2 iron, 2 sulfur cluster binding"/>
    <property type="evidence" value="ECO:0007669"/>
    <property type="project" value="UniProtKB-KW"/>
</dbReference>
<name>A0A9X3EHK6_9GAMM</name>
<evidence type="ECO:0000256" key="3">
    <source>
        <dbReference type="ARBA" id="ARBA00023004"/>
    </source>
</evidence>
<dbReference type="InterPro" id="IPR036922">
    <property type="entry name" value="Rieske_2Fe-2S_sf"/>
</dbReference>
<dbReference type="Gene3D" id="2.102.10.10">
    <property type="entry name" value="Rieske [2Fe-2S] iron-sulphur domain"/>
    <property type="match status" value="1"/>
</dbReference>
<feature type="domain" description="Rieske" evidence="5">
    <location>
        <begin position="6"/>
        <end position="111"/>
    </location>
</feature>
<keyword evidence="4" id="KW-0411">Iron-sulfur</keyword>
<protein>
    <submittedName>
        <fullName evidence="6">Rieske 2Fe-2S domain-containing protein</fullName>
    </submittedName>
</protein>